<organism evidence="3 4">
    <name type="scientific">Paenibacillus albus</name>
    <dbReference type="NCBI Taxonomy" id="2495582"/>
    <lineage>
        <taxon>Bacteria</taxon>
        <taxon>Bacillati</taxon>
        <taxon>Bacillota</taxon>
        <taxon>Bacilli</taxon>
        <taxon>Bacillales</taxon>
        <taxon>Paenibacillaceae</taxon>
        <taxon>Paenibacillus</taxon>
    </lineage>
</organism>
<dbReference type="InterPro" id="IPR035490">
    <property type="entry name" value="GlmS/FrlB_SIS"/>
</dbReference>
<evidence type="ECO:0000259" key="2">
    <source>
        <dbReference type="PROSITE" id="PS51464"/>
    </source>
</evidence>
<dbReference type="GO" id="GO:0097367">
    <property type="term" value="F:carbohydrate derivative binding"/>
    <property type="evidence" value="ECO:0007669"/>
    <property type="project" value="InterPro"/>
</dbReference>
<dbReference type="InterPro" id="IPR035466">
    <property type="entry name" value="GlmS/AgaS_SIS"/>
</dbReference>
<dbReference type="CDD" id="cd05008">
    <property type="entry name" value="SIS_GlmS_GlmD_1"/>
    <property type="match status" value="1"/>
</dbReference>
<sequence>MSLTYEEIKQQYTALQLTYDYMLERRDAITEFVRAQGKHSVTFIGCGSSYTLSASAAFSFRLRSGFPASALAGGDLLLNADAYAPLLRDTLLIAPSRSGSTSEIVEAVRLLKAQGGDDASVPVLALSCVEDSALSIIADFTLTLPWAFDHSVCQTRTVTNLYAANLMLAAFLGDDEAVITDIGVAIAQGEAYMSRVEASIRAASDYVWTNAVILADGELNGLAAEGAIALTEIAKVQAHAYHLLDVRHGPMVTIGPDTLVIAHLTNQGAEHQRKLMQDIRARGARIIAFGDATMTIGQPDVELAFTAASPLALPVQGIPFLFIPQIVALGSAERQGFNPDQPDGLTAWVKL</sequence>
<dbReference type="InterPro" id="IPR001347">
    <property type="entry name" value="SIS_dom"/>
</dbReference>
<dbReference type="AlphaFoldDB" id="A0A3Q8XA31"/>
<dbReference type="CDD" id="cd05009">
    <property type="entry name" value="SIS_GlmS_GlmD_2"/>
    <property type="match status" value="1"/>
</dbReference>
<dbReference type="RefSeq" id="WP_126019299.1">
    <property type="nucleotide sequence ID" value="NZ_CP034437.1"/>
</dbReference>
<dbReference type="PANTHER" id="PTHR10937">
    <property type="entry name" value="GLUCOSAMINE--FRUCTOSE-6-PHOSPHATE AMINOTRANSFERASE, ISOMERIZING"/>
    <property type="match status" value="1"/>
</dbReference>
<dbReference type="InterPro" id="IPR046348">
    <property type="entry name" value="SIS_dom_sf"/>
</dbReference>
<dbReference type="PANTHER" id="PTHR10937:SF4">
    <property type="entry name" value="GLUCOSAMINE-6-PHOSPHATE DEAMINASE"/>
    <property type="match status" value="1"/>
</dbReference>
<dbReference type="OrthoDB" id="9779207at2"/>
<dbReference type="PROSITE" id="PS51464">
    <property type="entry name" value="SIS"/>
    <property type="match status" value="2"/>
</dbReference>
<dbReference type="SUPFAM" id="SSF53697">
    <property type="entry name" value="SIS domain"/>
    <property type="match status" value="1"/>
</dbReference>
<keyword evidence="4" id="KW-1185">Reference proteome</keyword>
<feature type="domain" description="SIS" evidence="2">
    <location>
        <begin position="196"/>
        <end position="342"/>
    </location>
</feature>
<reference evidence="4" key="1">
    <citation type="submission" date="2018-12" db="EMBL/GenBank/DDBJ databases">
        <title>Genome sequence of Peanibacillus sp.</title>
        <authorList>
            <person name="Subramani G."/>
            <person name="Srinivasan S."/>
            <person name="Kim M.K."/>
        </authorList>
    </citation>
    <scope>NUCLEOTIDE SEQUENCE [LARGE SCALE GENOMIC DNA]</scope>
    <source>
        <strain evidence="4">18JY67-1</strain>
    </source>
</reference>
<dbReference type="GO" id="GO:1901135">
    <property type="term" value="P:carbohydrate derivative metabolic process"/>
    <property type="evidence" value="ECO:0007669"/>
    <property type="project" value="InterPro"/>
</dbReference>
<dbReference type="Proteomes" id="UP000272528">
    <property type="component" value="Chromosome"/>
</dbReference>
<feature type="domain" description="SIS" evidence="2">
    <location>
        <begin position="28"/>
        <end position="177"/>
    </location>
</feature>
<dbReference type="EMBL" id="CP034437">
    <property type="protein sequence ID" value="AZN43070.1"/>
    <property type="molecule type" value="Genomic_DNA"/>
</dbReference>
<dbReference type="Gene3D" id="3.40.50.10490">
    <property type="entry name" value="Glucose-6-phosphate isomerase like protein, domain 1"/>
    <property type="match status" value="2"/>
</dbReference>
<protein>
    <submittedName>
        <fullName evidence="3">SIS domain-containing protein</fullName>
    </submittedName>
</protein>
<keyword evidence="1" id="KW-0677">Repeat</keyword>
<gene>
    <name evidence="3" type="ORF">EJC50_27745</name>
</gene>
<evidence type="ECO:0000313" key="3">
    <source>
        <dbReference type="EMBL" id="AZN43070.1"/>
    </source>
</evidence>
<dbReference type="KEGG" id="palb:EJC50_27745"/>
<proteinExistence type="predicted"/>
<accession>A0A3Q8XA31</accession>
<name>A0A3Q8XA31_9BACL</name>
<evidence type="ECO:0000256" key="1">
    <source>
        <dbReference type="ARBA" id="ARBA00022737"/>
    </source>
</evidence>
<dbReference type="Pfam" id="PF01380">
    <property type="entry name" value="SIS"/>
    <property type="match status" value="2"/>
</dbReference>
<evidence type="ECO:0000313" key="4">
    <source>
        <dbReference type="Proteomes" id="UP000272528"/>
    </source>
</evidence>